<evidence type="ECO:0000313" key="2">
    <source>
        <dbReference type="Proteomes" id="UP000066284"/>
    </source>
</evidence>
<protein>
    <submittedName>
        <fullName evidence="1">Uncharacterized protein</fullName>
    </submittedName>
</protein>
<proteinExistence type="predicted"/>
<keyword evidence="2" id="KW-1185">Reference proteome</keyword>
<evidence type="ECO:0000313" key="1">
    <source>
        <dbReference type="EMBL" id="CUQ67646.1"/>
    </source>
</evidence>
<dbReference type="AlphaFoldDB" id="A0A0S4KWT9"/>
<sequence>MSPNMNGPWHPIIYVRGYAMTQGEIDRTTADPFCGFNPLRFIVSEWNTQ</sequence>
<name>A0A0S4KWT9_9BACT</name>
<reference evidence="2" key="1">
    <citation type="submission" date="2015-09" db="EMBL/GenBank/DDBJ databases">
        <authorList>
            <person name="Daims H."/>
        </authorList>
    </citation>
    <scope>NUCLEOTIDE SEQUENCE [LARGE SCALE GENOMIC DNA]</scope>
</reference>
<organism evidence="1 2">
    <name type="scientific">Candidatus Nitrospira inopinata</name>
    <dbReference type="NCBI Taxonomy" id="1715989"/>
    <lineage>
        <taxon>Bacteria</taxon>
        <taxon>Pseudomonadati</taxon>
        <taxon>Nitrospirota</taxon>
        <taxon>Nitrospiria</taxon>
        <taxon>Nitrospirales</taxon>
        <taxon>Nitrospiraceae</taxon>
        <taxon>Nitrospira</taxon>
    </lineage>
</organism>
<dbReference type="EMBL" id="LN885086">
    <property type="protein sequence ID" value="CUQ67646.1"/>
    <property type="molecule type" value="Genomic_DNA"/>
</dbReference>
<dbReference type="STRING" id="1715989.NITINOP_2674"/>
<gene>
    <name evidence="1" type="ORF">NITINOP_2674</name>
</gene>
<dbReference type="KEGG" id="nio:NITINOP_2674"/>
<accession>A0A0S4KWT9</accession>
<dbReference type="Proteomes" id="UP000066284">
    <property type="component" value="Chromosome 1"/>
</dbReference>